<feature type="binding site" evidence="9">
    <location>
        <position position="106"/>
    </location>
    <ligand>
        <name>Zn(2+)</name>
        <dbReference type="ChEBI" id="CHEBI:29105"/>
        <note>catalytic</note>
    </ligand>
</feature>
<feature type="binding site" evidence="9">
    <location>
        <position position="102"/>
    </location>
    <ligand>
        <name>Zn(2+)</name>
        <dbReference type="ChEBI" id="CHEBI:29105"/>
        <note>catalytic</note>
    </ligand>
</feature>
<evidence type="ECO:0000313" key="10">
    <source>
        <dbReference type="EMBL" id="MDO8054684.1"/>
    </source>
</evidence>
<dbReference type="InterPro" id="IPR023091">
    <property type="entry name" value="MetalPrtase_cat_dom_sf_prd"/>
</dbReference>
<protein>
    <recommendedName>
        <fullName evidence="9">Endoribonuclease YbeY</fullName>
        <ecNumber evidence="9">3.1.-.-</ecNumber>
    </recommendedName>
</protein>
<dbReference type="GeneID" id="93018424"/>
<reference evidence="10 11" key="1">
    <citation type="journal article" date="2023" name="Int. J. Syst. Evol. Microbiol.">
        <title>The observation of taxonomic boundaries for the 16SrII and 16SrXXV phytoplasmas using genome-based delimitation.</title>
        <authorList>
            <person name="Rodrigues Jardim B."/>
            <person name="Tran-Nguyen L.T.T."/>
            <person name="Gambley C."/>
            <person name="Al-Sadi A.M."/>
            <person name="Al-Subhi A.M."/>
            <person name="Foissac X."/>
            <person name="Salar P."/>
            <person name="Cai H."/>
            <person name="Yang J.Y."/>
            <person name="Davis R."/>
            <person name="Jones L."/>
            <person name="Rodoni B."/>
            <person name="Constable F.E."/>
        </authorList>
    </citation>
    <scope>NUCLEOTIDE SEQUENCE [LARGE SCALE GENOMIC DNA]</scope>
    <source>
        <strain evidence="10">BAWM-OMN-P26</strain>
    </source>
</reference>
<evidence type="ECO:0000256" key="2">
    <source>
        <dbReference type="ARBA" id="ARBA00022517"/>
    </source>
</evidence>
<comment type="function">
    <text evidence="9">Single strand-specific metallo-endoribonuclease involved in late-stage 70S ribosome quality control and in maturation of the 3' terminus of the 16S rRNA.</text>
</comment>
<dbReference type="NCBIfam" id="TIGR00043">
    <property type="entry name" value="rRNA maturation RNase YbeY"/>
    <property type="match status" value="1"/>
</dbReference>
<dbReference type="GO" id="GO:0008270">
    <property type="term" value="F:zinc ion binding"/>
    <property type="evidence" value="ECO:0007669"/>
    <property type="project" value="UniProtKB-UniRule"/>
</dbReference>
<keyword evidence="8 9" id="KW-0862">Zinc</keyword>
<comment type="caution">
    <text evidence="10">The sequence shown here is derived from an EMBL/GenBank/DDBJ whole genome shotgun (WGS) entry which is preliminary data.</text>
</comment>
<keyword evidence="3 9" id="KW-0698">rRNA processing</keyword>
<dbReference type="EC" id="3.1.-.-" evidence="9"/>
<dbReference type="EMBL" id="JAOSIW010000020">
    <property type="protein sequence ID" value="MDO8054684.1"/>
    <property type="molecule type" value="Genomic_DNA"/>
</dbReference>
<accession>A0A9K3STQ6</accession>
<dbReference type="Gene3D" id="3.40.390.30">
    <property type="entry name" value="Metalloproteases ('zincins'), catalytic domain"/>
    <property type="match status" value="1"/>
</dbReference>
<keyword evidence="5 9" id="KW-0479">Metal-binding</keyword>
<evidence type="ECO:0000256" key="9">
    <source>
        <dbReference type="HAMAP-Rule" id="MF_00009"/>
    </source>
</evidence>
<evidence type="ECO:0000256" key="3">
    <source>
        <dbReference type="ARBA" id="ARBA00022552"/>
    </source>
</evidence>
<dbReference type="Pfam" id="PF02130">
    <property type="entry name" value="YbeY"/>
    <property type="match status" value="1"/>
</dbReference>
<keyword evidence="2 9" id="KW-0690">Ribosome biogenesis</keyword>
<sequence length="139" mass="16431">MDVKIINNTNFEINNLSIVLTQIFQNLDIGKKMNIIFVSDKYMKKVNNFYLKKNYTTDVLAFNDYTNDISLGDILIALPKAFKQAIQHNIRDEQEISFLALHGYFHLKGYEDKTEESLCEMIDLQQKILKKHNLHFDYY</sequence>
<name>A0A9K3STQ6_9MOLU</name>
<comment type="cofactor">
    <cofactor evidence="9">
        <name>Zn(2+)</name>
        <dbReference type="ChEBI" id="CHEBI:29105"/>
    </cofactor>
    <text evidence="9">Binds 1 zinc ion.</text>
</comment>
<keyword evidence="7 9" id="KW-0378">Hydrolase</keyword>
<evidence type="ECO:0000256" key="1">
    <source>
        <dbReference type="ARBA" id="ARBA00010875"/>
    </source>
</evidence>
<feature type="binding site" evidence="9">
    <location>
        <position position="112"/>
    </location>
    <ligand>
        <name>Zn(2+)</name>
        <dbReference type="ChEBI" id="CHEBI:29105"/>
        <note>catalytic</note>
    </ligand>
</feature>
<dbReference type="InterPro" id="IPR002036">
    <property type="entry name" value="YbeY"/>
</dbReference>
<dbReference type="Proteomes" id="UP001170651">
    <property type="component" value="Unassembled WGS sequence"/>
</dbReference>
<dbReference type="HAMAP" id="MF_00009">
    <property type="entry name" value="Endoribonucl_YbeY"/>
    <property type="match status" value="1"/>
</dbReference>
<evidence type="ECO:0000313" key="11">
    <source>
        <dbReference type="Proteomes" id="UP001170651"/>
    </source>
</evidence>
<keyword evidence="11" id="KW-1185">Reference proteome</keyword>
<dbReference type="GO" id="GO:0005737">
    <property type="term" value="C:cytoplasm"/>
    <property type="evidence" value="ECO:0007669"/>
    <property type="project" value="UniProtKB-SubCell"/>
</dbReference>
<evidence type="ECO:0000256" key="4">
    <source>
        <dbReference type="ARBA" id="ARBA00022722"/>
    </source>
</evidence>
<dbReference type="GO" id="GO:0004521">
    <property type="term" value="F:RNA endonuclease activity"/>
    <property type="evidence" value="ECO:0007669"/>
    <property type="project" value="UniProtKB-UniRule"/>
</dbReference>
<keyword evidence="9" id="KW-0963">Cytoplasm</keyword>
<dbReference type="SUPFAM" id="SSF55486">
    <property type="entry name" value="Metalloproteases ('zincins'), catalytic domain"/>
    <property type="match status" value="1"/>
</dbReference>
<dbReference type="RefSeq" id="WP_004994727.1">
    <property type="nucleotide sequence ID" value="NZ_JALQCT010000017.1"/>
</dbReference>
<evidence type="ECO:0000256" key="5">
    <source>
        <dbReference type="ARBA" id="ARBA00022723"/>
    </source>
</evidence>
<proteinExistence type="inferred from homology"/>
<keyword evidence="4 9" id="KW-0540">Nuclease</keyword>
<organism evidence="10 11">
    <name type="scientific">Candidatus Phytoplasma australasiaticum subsp. australasiaticum</name>
    <dbReference type="NCBI Taxonomy" id="2832407"/>
    <lineage>
        <taxon>Bacteria</taxon>
        <taxon>Bacillati</taxon>
        <taxon>Mycoplasmatota</taxon>
        <taxon>Mollicutes</taxon>
        <taxon>Acholeplasmatales</taxon>
        <taxon>Acholeplasmataceae</taxon>
        <taxon>Candidatus Phytoplasma</taxon>
        <taxon>16SrII (Peanut WB group)</taxon>
        <taxon>Candidatus Phytoplasma australasiaticum</taxon>
    </lineage>
</organism>
<gene>
    <name evidence="9 10" type="primary">ybeY</name>
    <name evidence="10" type="ORF">OC696_02280</name>
</gene>
<evidence type="ECO:0000256" key="8">
    <source>
        <dbReference type="ARBA" id="ARBA00022833"/>
    </source>
</evidence>
<dbReference type="AlphaFoldDB" id="A0A9K3STQ6"/>
<evidence type="ECO:0000256" key="7">
    <source>
        <dbReference type="ARBA" id="ARBA00022801"/>
    </source>
</evidence>
<dbReference type="GO" id="GO:0006364">
    <property type="term" value="P:rRNA processing"/>
    <property type="evidence" value="ECO:0007669"/>
    <property type="project" value="UniProtKB-UniRule"/>
</dbReference>
<dbReference type="PANTHER" id="PTHR46986:SF1">
    <property type="entry name" value="ENDORIBONUCLEASE YBEY, CHLOROPLASTIC"/>
    <property type="match status" value="1"/>
</dbReference>
<comment type="subcellular location">
    <subcellularLocation>
        <location evidence="9">Cytoplasm</location>
    </subcellularLocation>
</comment>
<dbReference type="GO" id="GO:0004222">
    <property type="term" value="F:metalloendopeptidase activity"/>
    <property type="evidence" value="ECO:0007669"/>
    <property type="project" value="InterPro"/>
</dbReference>
<keyword evidence="6 9" id="KW-0255">Endonuclease</keyword>
<comment type="similarity">
    <text evidence="1 9">Belongs to the endoribonuclease YbeY family.</text>
</comment>
<dbReference type="PANTHER" id="PTHR46986">
    <property type="entry name" value="ENDORIBONUCLEASE YBEY, CHLOROPLASTIC"/>
    <property type="match status" value="1"/>
</dbReference>
<evidence type="ECO:0000256" key="6">
    <source>
        <dbReference type="ARBA" id="ARBA00022759"/>
    </source>
</evidence>